<evidence type="ECO:0000256" key="22">
    <source>
        <dbReference type="ARBA" id="ARBA00045018"/>
    </source>
</evidence>
<feature type="transmembrane region" description="Helical" evidence="25">
    <location>
        <begin position="163"/>
        <end position="185"/>
    </location>
</feature>
<evidence type="ECO:0000259" key="26">
    <source>
        <dbReference type="PROSITE" id="PS50850"/>
    </source>
</evidence>
<feature type="transmembrane region" description="Helical" evidence="25">
    <location>
        <begin position="281"/>
        <end position="300"/>
    </location>
</feature>
<evidence type="ECO:0000256" key="16">
    <source>
        <dbReference type="ARBA" id="ARBA00044900"/>
    </source>
</evidence>
<evidence type="ECO:0000256" key="14">
    <source>
        <dbReference type="ARBA" id="ARBA00044898"/>
    </source>
</evidence>
<evidence type="ECO:0000256" key="20">
    <source>
        <dbReference type="ARBA" id="ARBA00044924"/>
    </source>
</evidence>
<evidence type="ECO:0000256" key="5">
    <source>
        <dbReference type="ARBA" id="ARBA00022989"/>
    </source>
</evidence>
<evidence type="ECO:0000256" key="13">
    <source>
        <dbReference type="ARBA" id="ARBA00044893"/>
    </source>
</evidence>
<comment type="catalytic activity">
    <reaction evidence="12">
        <text>L-lysyl-L-alpha-amino acid(out) = L-lysyl-L-alpha-amino acid(in)</text>
        <dbReference type="Rhea" id="RHEA:79387"/>
        <dbReference type="ChEBI" id="CHEBI:229965"/>
    </reaction>
</comment>
<evidence type="ECO:0000256" key="6">
    <source>
        <dbReference type="ARBA" id="ARBA00023136"/>
    </source>
</evidence>
<proteinExistence type="inferred from homology"/>
<keyword evidence="6 25" id="KW-0472">Membrane</keyword>
<feature type="transmembrane region" description="Helical" evidence="25">
    <location>
        <begin position="96"/>
        <end position="117"/>
    </location>
</feature>
<keyword evidence="4 25" id="KW-0812">Transmembrane</keyword>
<dbReference type="Proteomes" id="UP001558652">
    <property type="component" value="Unassembled WGS sequence"/>
</dbReference>
<comment type="catalytic activity">
    <reaction evidence="8">
        <text>L-lysyl-L-alanine(out) = L-lysyl-L-alanine(in)</text>
        <dbReference type="Rhea" id="RHEA:79399"/>
        <dbReference type="ChEBI" id="CHEBI:229954"/>
    </reaction>
</comment>
<protein>
    <recommendedName>
        <fullName evidence="21">Lysosomal dipeptide transporter MFSD1</fullName>
    </recommendedName>
    <alternativeName>
        <fullName evidence="22">Major facilitator superfamily domain-containing protein 1</fullName>
    </alternativeName>
</protein>
<feature type="transmembrane region" description="Helical" evidence="25">
    <location>
        <begin position="214"/>
        <end position="234"/>
    </location>
</feature>
<comment type="catalytic activity">
    <reaction evidence="15">
        <text>L-arginyl-L-alpha-amino acid(out) = L-arginyl-L-alpha-amino acid(in)</text>
        <dbReference type="Rhea" id="RHEA:79371"/>
        <dbReference type="ChEBI" id="CHEBI:84315"/>
    </reaction>
</comment>
<comment type="catalytic activity">
    <reaction evidence="13">
        <text>L-alpha-aminoacyl-L-lysine(out) = L-alpha-aminoacyl-L-lysine(in)</text>
        <dbReference type="Rhea" id="RHEA:79383"/>
        <dbReference type="ChEBI" id="CHEBI:229966"/>
    </reaction>
</comment>
<comment type="subcellular location">
    <subcellularLocation>
        <location evidence="1">Lysosome membrane</location>
        <topology evidence="1">Multi-pass membrane protein</topology>
    </subcellularLocation>
</comment>
<evidence type="ECO:0000256" key="21">
    <source>
        <dbReference type="ARBA" id="ARBA00044985"/>
    </source>
</evidence>
<feature type="transmembrane region" description="Helical" evidence="25">
    <location>
        <begin position="254"/>
        <end position="274"/>
    </location>
</feature>
<keyword evidence="5 25" id="KW-1133">Transmembrane helix</keyword>
<comment type="catalytic activity">
    <reaction evidence="10">
        <text>L-alpha-aminoacyl-L-arginine(out) = L-alpha-aminoacyl-L-arginine(in)</text>
        <dbReference type="Rhea" id="RHEA:79367"/>
        <dbReference type="ChEBI" id="CHEBI:229968"/>
    </reaction>
</comment>
<evidence type="ECO:0000256" key="7">
    <source>
        <dbReference type="ARBA" id="ARBA00023228"/>
    </source>
</evidence>
<evidence type="ECO:0000256" key="24">
    <source>
        <dbReference type="ARBA" id="ARBA00046376"/>
    </source>
</evidence>
<comment type="catalytic activity">
    <reaction evidence="19">
        <text>L-alanyl-L-lysine(out) = L-alanyl-L-lysine(in)</text>
        <dbReference type="Rhea" id="RHEA:79415"/>
        <dbReference type="ChEBI" id="CHEBI:192470"/>
    </reaction>
</comment>
<evidence type="ECO:0000256" key="2">
    <source>
        <dbReference type="ARBA" id="ARBA00008335"/>
    </source>
</evidence>
<dbReference type="Pfam" id="PF07690">
    <property type="entry name" value="MFS_1"/>
    <property type="match status" value="1"/>
</dbReference>
<gene>
    <name evidence="27" type="ORF">AAG570_001770</name>
</gene>
<dbReference type="InterPro" id="IPR036259">
    <property type="entry name" value="MFS_trans_sf"/>
</dbReference>
<keyword evidence="3" id="KW-0813">Transport</keyword>
<evidence type="ECO:0000256" key="1">
    <source>
        <dbReference type="ARBA" id="ARBA00004155"/>
    </source>
</evidence>
<keyword evidence="7" id="KW-0458">Lysosome</keyword>
<dbReference type="InterPro" id="IPR011701">
    <property type="entry name" value="MFS"/>
</dbReference>
<feature type="transmembrane region" description="Helical" evidence="25">
    <location>
        <begin position="306"/>
        <end position="330"/>
    </location>
</feature>
<evidence type="ECO:0000256" key="19">
    <source>
        <dbReference type="ARBA" id="ARBA00044919"/>
    </source>
</evidence>
<comment type="catalytic activity">
    <reaction evidence="20">
        <text>L-lysyl-glycine(out) = L-lysyl-glycine(in)</text>
        <dbReference type="Rhea" id="RHEA:79407"/>
        <dbReference type="ChEBI" id="CHEBI:191202"/>
    </reaction>
</comment>
<evidence type="ECO:0000256" key="23">
    <source>
        <dbReference type="ARBA" id="ARBA00045709"/>
    </source>
</evidence>
<feature type="transmembrane region" description="Helical" evidence="25">
    <location>
        <begin position="342"/>
        <end position="362"/>
    </location>
</feature>
<dbReference type="SUPFAM" id="SSF103473">
    <property type="entry name" value="MFS general substrate transporter"/>
    <property type="match status" value="1"/>
</dbReference>
<evidence type="ECO:0000256" key="11">
    <source>
        <dbReference type="ARBA" id="ARBA00044884"/>
    </source>
</evidence>
<comment type="catalytic activity">
    <reaction evidence="18">
        <text>L-histidyl-L-alpha-amino acid(out) = L-histidyl-L-alpha-amino acid(in)</text>
        <dbReference type="Rhea" id="RHEA:79379"/>
        <dbReference type="ChEBI" id="CHEBI:229964"/>
    </reaction>
</comment>
<comment type="catalytic activity">
    <reaction evidence="17">
        <text>L-arginyl-glycine(out) = L-arginyl-glycine(in)</text>
        <dbReference type="Rhea" id="RHEA:79391"/>
        <dbReference type="ChEBI" id="CHEBI:229955"/>
    </reaction>
</comment>
<evidence type="ECO:0000256" key="18">
    <source>
        <dbReference type="ARBA" id="ARBA00044912"/>
    </source>
</evidence>
<accession>A0ABD0Y9H7</accession>
<dbReference type="PANTHER" id="PTHR23512:SF3">
    <property type="entry name" value="MAJOR FACILITATOR SUPERFAMILY DOMAIN-CONTAINING PROTEIN 1"/>
    <property type="match status" value="1"/>
</dbReference>
<evidence type="ECO:0000256" key="12">
    <source>
        <dbReference type="ARBA" id="ARBA00044891"/>
    </source>
</evidence>
<evidence type="ECO:0000313" key="27">
    <source>
        <dbReference type="EMBL" id="KAL1124000.1"/>
    </source>
</evidence>
<evidence type="ECO:0000256" key="17">
    <source>
        <dbReference type="ARBA" id="ARBA00044903"/>
    </source>
</evidence>
<feature type="transmembrane region" description="Helical" evidence="25">
    <location>
        <begin position="368"/>
        <end position="391"/>
    </location>
</feature>
<dbReference type="Gene3D" id="1.20.1250.20">
    <property type="entry name" value="MFS general substrate transporter like domains"/>
    <property type="match status" value="2"/>
</dbReference>
<comment type="similarity">
    <text evidence="2">Belongs to the major facilitator superfamily.</text>
</comment>
<feature type="transmembrane region" description="Helical" evidence="25">
    <location>
        <begin position="450"/>
        <end position="471"/>
    </location>
</feature>
<dbReference type="PANTHER" id="PTHR23512">
    <property type="entry name" value="MAJOR FACILITATOR SUPERFAMILY DOMAIN-CONTAINING PROTEIN 1"/>
    <property type="match status" value="1"/>
</dbReference>
<keyword evidence="28" id="KW-1185">Reference proteome</keyword>
<dbReference type="InterPro" id="IPR052187">
    <property type="entry name" value="MFSD1"/>
</dbReference>
<comment type="catalytic activity">
    <reaction evidence="14">
        <text>L-aspartyl-L-lysine(out) = L-aspartyl-L-lysine(in)</text>
        <dbReference type="Rhea" id="RHEA:79411"/>
        <dbReference type="ChEBI" id="CHEBI:229953"/>
    </reaction>
</comment>
<dbReference type="AlphaFoldDB" id="A0ABD0Y9H7"/>
<feature type="transmembrane region" description="Helical" evidence="25">
    <location>
        <begin position="67"/>
        <end position="90"/>
    </location>
</feature>
<dbReference type="GO" id="GO:0005765">
    <property type="term" value="C:lysosomal membrane"/>
    <property type="evidence" value="ECO:0007669"/>
    <property type="project" value="UniProtKB-SubCell"/>
</dbReference>
<reference evidence="27 28" key="1">
    <citation type="submission" date="2024-07" db="EMBL/GenBank/DDBJ databases">
        <title>Chromosome-level genome assembly of the water stick insect Ranatra chinensis (Heteroptera: Nepidae).</title>
        <authorList>
            <person name="Liu X."/>
        </authorList>
    </citation>
    <scope>NUCLEOTIDE SEQUENCE [LARGE SCALE GENOMIC DNA]</scope>
    <source>
        <strain evidence="27">Cailab_2021Rc</strain>
        <tissue evidence="27">Muscle</tissue>
    </source>
</reference>
<feature type="transmembrane region" description="Helical" evidence="25">
    <location>
        <begin position="35"/>
        <end position="55"/>
    </location>
</feature>
<dbReference type="InterPro" id="IPR020846">
    <property type="entry name" value="MFS_dom"/>
</dbReference>
<dbReference type="CDD" id="cd17340">
    <property type="entry name" value="MFS_MFSD1"/>
    <property type="match status" value="1"/>
</dbReference>
<dbReference type="PROSITE" id="PS50850">
    <property type="entry name" value="MFS"/>
    <property type="match status" value="1"/>
</dbReference>
<dbReference type="EMBL" id="JBFDAA010000011">
    <property type="protein sequence ID" value="KAL1124000.1"/>
    <property type="molecule type" value="Genomic_DNA"/>
</dbReference>
<sequence>MCFLGFGSYFCYDNPGALQDVIIRDLSLSTTEFTYLYSSYSWPNFVLCFIGGFLIDRVFGIRLGTVIYAMIVVLGQLVFSFGVFCNSFWLMIVGRVIFGIGGESLAVAQNYYAVLWFKGKELNMVFGFQLSFARIGSAVNFFIMGPIYDFVSHYYKGYQCLGIVLFVASSTCLVSFICSLSLAYLDKKVKSNSDDENKGEDEVAKLSDLKDFSAAFWLITVICVSYYVAIFPFIALGKVFFMRKFDLVAGDANFINSLIYVVSSVASPLLGLMIDKTGRNVFWVSLAIVITIGSHSLLAFTFLNPFIGMMILGFSYSLLASALWPMIALVVQEYQLGSAYGIAQALQNLGLAFTTWFAGMVVDSGGYLMLEVFFLVWLCVALIAALFMWIYDLRTSGVLNMTVAQRNIYERSKLASEKLQRESQASGSINDVSPYDVTQPQSDFNIRNRYLARIGATTVSTIVCLLISGTFA</sequence>
<evidence type="ECO:0000256" key="3">
    <source>
        <dbReference type="ARBA" id="ARBA00022448"/>
    </source>
</evidence>
<comment type="subunit">
    <text evidence="24">Homodimer. Interacts with lysosomal protein GLMP (via lumenal domain); the interaction starts while both proteins are still in the endoplasmic reticulum and is required for stabilization of MFSD1 in lysosomes but has no direct effect on its targeting to lysosomes or transporter activity.</text>
</comment>
<comment type="caution">
    <text evidence="27">The sequence shown here is derived from an EMBL/GenBank/DDBJ whole genome shotgun (WGS) entry which is preliminary data.</text>
</comment>
<comment type="catalytic activity">
    <reaction evidence="9">
        <text>L-histidyl-glycine(out) = L-histidyl-glycine(in)</text>
        <dbReference type="Rhea" id="RHEA:79395"/>
        <dbReference type="ChEBI" id="CHEBI:229957"/>
    </reaction>
</comment>
<evidence type="ECO:0000256" key="25">
    <source>
        <dbReference type="SAM" id="Phobius"/>
    </source>
</evidence>
<organism evidence="27 28">
    <name type="scientific">Ranatra chinensis</name>
    <dbReference type="NCBI Taxonomy" id="642074"/>
    <lineage>
        <taxon>Eukaryota</taxon>
        <taxon>Metazoa</taxon>
        <taxon>Ecdysozoa</taxon>
        <taxon>Arthropoda</taxon>
        <taxon>Hexapoda</taxon>
        <taxon>Insecta</taxon>
        <taxon>Pterygota</taxon>
        <taxon>Neoptera</taxon>
        <taxon>Paraneoptera</taxon>
        <taxon>Hemiptera</taxon>
        <taxon>Heteroptera</taxon>
        <taxon>Panheteroptera</taxon>
        <taxon>Nepomorpha</taxon>
        <taxon>Nepidae</taxon>
        <taxon>Ranatrinae</taxon>
        <taxon>Ranatra</taxon>
    </lineage>
</organism>
<comment type="catalytic activity">
    <reaction evidence="16">
        <text>L-lysyl-L-lysine(out) = L-lysyl-L-lysine(in)</text>
        <dbReference type="Rhea" id="RHEA:79403"/>
        <dbReference type="ChEBI" id="CHEBI:229956"/>
    </reaction>
</comment>
<evidence type="ECO:0000256" key="15">
    <source>
        <dbReference type="ARBA" id="ARBA00044899"/>
    </source>
</evidence>
<feature type="transmembrane region" description="Helical" evidence="25">
    <location>
        <begin position="124"/>
        <end position="143"/>
    </location>
</feature>
<evidence type="ECO:0000256" key="10">
    <source>
        <dbReference type="ARBA" id="ARBA00044881"/>
    </source>
</evidence>
<evidence type="ECO:0000256" key="4">
    <source>
        <dbReference type="ARBA" id="ARBA00022692"/>
    </source>
</evidence>
<evidence type="ECO:0000313" key="28">
    <source>
        <dbReference type="Proteomes" id="UP001558652"/>
    </source>
</evidence>
<evidence type="ECO:0000256" key="9">
    <source>
        <dbReference type="ARBA" id="ARBA00044878"/>
    </source>
</evidence>
<name>A0ABD0Y9H7_9HEMI</name>
<comment type="catalytic activity">
    <reaction evidence="11">
        <text>L-alpha-aminoacyl-L-histidine(out) = L-alpha-aminoacyl-L-histidine(in)</text>
        <dbReference type="Rhea" id="RHEA:79375"/>
        <dbReference type="ChEBI" id="CHEBI:229967"/>
    </reaction>
</comment>
<comment type="function">
    <text evidence="23">Lysosomal dipeptide uniporter that selectively exports lysine, arginine or histidine-containing dipeptides with a net positive charge from the lysosome lumen into the cytosol. Could play a role in a specific type of protein O-glycosylation indirectly regulating macrophages migration and tissue invasion. Also essential for liver homeostasis.</text>
</comment>
<feature type="domain" description="Major facilitator superfamily (MFS) profile" evidence="26">
    <location>
        <begin position="1"/>
        <end position="396"/>
    </location>
</feature>
<evidence type="ECO:0000256" key="8">
    <source>
        <dbReference type="ARBA" id="ARBA00044876"/>
    </source>
</evidence>